<evidence type="ECO:0000313" key="3">
    <source>
        <dbReference type="Proteomes" id="UP001221757"/>
    </source>
</evidence>
<feature type="compositionally biased region" description="Pro residues" evidence="1">
    <location>
        <begin position="125"/>
        <end position="140"/>
    </location>
</feature>
<feature type="compositionally biased region" description="Basic and acidic residues" evidence="1">
    <location>
        <begin position="9"/>
        <end position="26"/>
    </location>
</feature>
<keyword evidence="3" id="KW-1185">Reference proteome</keyword>
<feature type="compositionally biased region" description="Polar residues" evidence="1">
    <location>
        <begin position="640"/>
        <end position="652"/>
    </location>
</feature>
<evidence type="ECO:0000313" key="2">
    <source>
        <dbReference type="EMBL" id="KAJ7665532.1"/>
    </source>
</evidence>
<dbReference type="Proteomes" id="UP001221757">
    <property type="component" value="Unassembled WGS sequence"/>
</dbReference>
<reference evidence="2" key="1">
    <citation type="submission" date="2023-03" db="EMBL/GenBank/DDBJ databases">
        <title>Massive genome expansion in bonnet fungi (Mycena s.s.) driven by repeated elements and novel gene families across ecological guilds.</title>
        <authorList>
            <consortium name="Lawrence Berkeley National Laboratory"/>
            <person name="Harder C.B."/>
            <person name="Miyauchi S."/>
            <person name="Viragh M."/>
            <person name="Kuo A."/>
            <person name="Thoen E."/>
            <person name="Andreopoulos B."/>
            <person name="Lu D."/>
            <person name="Skrede I."/>
            <person name="Drula E."/>
            <person name="Henrissat B."/>
            <person name="Morin E."/>
            <person name="Kohler A."/>
            <person name="Barry K."/>
            <person name="LaButti K."/>
            <person name="Morin E."/>
            <person name="Salamov A."/>
            <person name="Lipzen A."/>
            <person name="Mereny Z."/>
            <person name="Hegedus B."/>
            <person name="Baldrian P."/>
            <person name="Stursova M."/>
            <person name="Weitz H."/>
            <person name="Taylor A."/>
            <person name="Grigoriev I.V."/>
            <person name="Nagy L.G."/>
            <person name="Martin F."/>
            <person name="Kauserud H."/>
        </authorList>
    </citation>
    <scope>NUCLEOTIDE SEQUENCE</scope>
    <source>
        <strain evidence="2">CBHHK067</strain>
    </source>
</reference>
<feature type="compositionally biased region" description="Low complexity" evidence="1">
    <location>
        <begin position="708"/>
        <end position="733"/>
    </location>
</feature>
<feature type="compositionally biased region" description="Low complexity" evidence="1">
    <location>
        <begin position="787"/>
        <end position="807"/>
    </location>
</feature>
<feature type="compositionally biased region" description="Pro residues" evidence="1">
    <location>
        <begin position="34"/>
        <end position="44"/>
    </location>
</feature>
<accession>A0AAD7CV66</accession>
<feature type="compositionally biased region" description="Polar residues" evidence="1">
    <location>
        <begin position="734"/>
        <end position="745"/>
    </location>
</feature>
<name>A0AAD7CV66_MYCRO</name>
<feature type="compositionally biased region" description="Polar residues" evidence="1">
    <location>
        <begin position="615"/>
        <end position="633"/>
    </location>
</feature>
<gene>
    <name evidence="2" type="ORF">B0H17DRAFT_291156</name>
</gene>
<feature type="region of interest" description="Disordered" evidence="1">
    <location>
        <begin position="1"/>
        <end position="184"/>
    </location>
</feature>
<feature type="region of interest" description="Disordered" evidence="1">
    <location>
        <begin position="533"/>
        <end position="674"/>
    </location>
</feature>
<feature type="compositionally biased region" description="Basic and acidic residues" evidence="1">
    <location>
        <begin position="559"/>
        <end position="579"/>
    </location>
</feature>
<feature type="compositionally biased region" description="Low complexity" evidence="1">
    <location>
        <begin position="413"/>
        <end position="426"/>
    </location>
</feature>
<feature type="compositionally biased region" description="Pro residues" evidence="1">
    <location>
        <begin position="363"/>
        <end position="380"/>
    </location>
</feature>
<feature type="compositionally biased region" description="Polar residues" evidence="1">
    <location>
        <begin position="661"/>
        <end position="674"/>
    </location>
</feature>
<feature type="compositionally biased region" description="Low complexity" evidence="1">
    <location>
        <begin position="52"/>
        <end position="71"/>
    </location>
</feature>
<organism evidence="2 3">
    <name type="scientific">Mycena rosella</name>
    <name type="common">Pink bonnet</name>
    <name type="synonym">Agaricus rosellus</name>
    <dbReference type="NCBI Taxonomy" id="1033263"/>
    <lineage>
        <taxon>Eukaryota</taxon>
        <taxon>Fungi</taxon>
        <taxon>Dikarya</taxon>
        <taxon>Basidiomycota</taxon>
        <taxon>Agaricomycotina</taxon>
        <taxon>Agaricomycetes</taxon>
        <taxon>Agaricomycetidae</taxon>
        <taxon>Agaricales</taxon>
        <taxon>Marasmiineae</taxon>
        <taxon>Mycenaceae</taxon>
        <taxon>Mycena</taxon>
    </lineage>
</organism>
<feature type="compositionally biased region" description="Low complexity" evidence="1">
    <location>
        <begin position="596"/>
        <end position="612"/>
    </location>
</feature>
<protein>
    <submittedName>
        <fullName evidence="2">Uncharacterized protein</fullName>
    </submittedName>
</protein>
<dbReference type="EMBL" id="JARKIE010000216">
    <property type="protein sequence ID" value="KAJ7665532.1"/>
    <property type="molecule type" value="Genomic_DNA"/>
</dbReference>
<dbReference type="AlphaFoldDB" id="A0AAD7CV66"/>
<feature type="region of interest" description="Disordered" evidence="1">
    <location>
        <begin position="357"/>
        <end position="437"/>
    </location>
</feature>
<feature type="compositionally biased region" description="Low complexity" evidence="1">
    <location>
        <begin position="544"/>
        <end position="558"/>
    </location>
</feature>
<feature type="compositionally biased region" description="Acidic residues" evidence="1">
    <location>
        <begin position="149"/>
        <end position="165"/>
    </location>
</feature>
<comment type="caution">
    <text evidence="2">The sequence shown here is derived from an EMBL/GenBank/DDBJ whole genome shotgun (WGS) entry which is preliminary data.</text>
</comment>
<evidence type="ECO:0000256" key="1">
    <source>
        <dbReference type="SAM" id="MobiDB-lite"/>
    </source>
</evidence>
<proteinExistence type="predicted"/>
<sequence length="870" mass="94706">MRRFASVFARRDKDKDRDSHKADLKRANSSLAPLGPPSIPPPRDSLPATPVLSSGSEPASSSSSNGSASLSLQTPDDDHVLGPPTPTKSKSWTSWLGKKSGTIKRRPSATDQQWVQDVPEWQPKQPVPLLHPPPAGPKSIPPVLRVDTDSDEEDASSSGSDDDESVPLPHSAPALAPPITPTSVAQSRKNLEMLIQNSLVPPLAPSPFAHLPGAPMYPRSSNPPRSLPVRPSMHVAMHKTLLLRRLQHPVVSSQSLVQALDRSILPFASRLPPIPVDPPSPLPWYNDTVPAAAMKLSPSSAGLRRWMSRPCFEERVAVWVPVNGELTSRPVAGSSFAVAELEYSAALDAMIGFGLSPVEEEQPPSPAPAPALAPPVPIPQSQPAAAAGSRNAPFMTVPSPLRNSALKSAVSKSPVSETTPSPTEEAPAPPPVASTTSRVRFVEDDKEDVIPLGYALRLKKRREEKAKFLREEQERRAFEEERAKQEAERMKRENERRRWEEEKRAWENEKRAMEEERKQRIYAEEVAAARLRREQQRAGGGYGASNSSALAASTSTASLRDERNKDAGKYSRPFHDQQGPRRQASEPAVPQRANTPSSSPHTSSPGSSRPPSVAGHQTGTHGRNSSRPPSVHSTSEDVRLNSTSAGKRSSMASLPGKNPSFDRSSTYSMWSASNPTLLMPPVPPVPMYAMDMPLLPPTPPFMLHQYPRPRSQSSSRGSASASASPSRQRNPSNGSSDRVNVQHHQQPAVPRRGSNPSSSPYRPDMAPTHQRRSSDDARRASLPTKASSQHPPSSMRSQSSTSVSRGRPPLPLMSQLQQSPWTAPPLTTSYSQQQLSPAAIINGYATRPPPKRPGARRRYLNVRAPYIFCR</sequence>
<feature type="region of interest" description="Disordered" evidence="1">
    <location>
        <begin position="473"/>
        <end position="521"/>
    </location>
</feature>
<feature type="compositionally biased region" description="Polar residues" evidence="1">
    <location>
        <begin position="814"/>
        <end position="830"/>
    </location>
</feature>
<feature type="region of interest" description="Disordered" evidence="1">
    <location>
        <begin position="700"/>
        <end position="830"/>
    </location>
</feature>